<dbReference type="Proteomes" id="UP000499080">
    <property type="component" value="Unassembled WGS sequence"/>
</dbReference>
<protein>
    <submittedName>
        <fullName evidence="1">Uncharacterized protein</fullName>
    </submittedName>
</protein>
<organism evidence="1 2">
    <name type="scientific">Araneus ventricosus</name>
    <name type="common">Orbweaver spider</name>
    <name type="synonym">Epeira ventricosa</name>
    <dbReference type="NCBI Taxonomy" id="182803"/>
    <lineage>
        <taxon>Eukaryota</taxon>
        <taxon>Metazoa</taxon>
        <taxon>Ecdysozoa</taxon>
        <taxon>Arthropoda</taxon>
        <taxon>Chelicerata</taxon>
        <taxon>Arachnida</taxon>
        <taxon>Araneae</taxon>
        <taxon>Araneomorphae</taxon>
        <taxon>Entelegynae</taxon>
        <taxon>Araneoidea</taxon>
        <taxon>Araneidae</taxon>
        <taxon>Araneus</taxon>
    </lineage>
</organism>
<gene>
    <name evidence="1" type="ORF">AVEN_138226_1</name>
</gene>
<dbReference type="EMBL" id="BGPR01034353">
    <property type="protein sequence ID" value="GBO08700.1"/>
    <property type="molecule type" value="Genomic_DNA"/>
</dbReference>
<dbReference type="AlphaFoldDB" id="A0A4Y2UAV5"/>
<reference evidence="1 2" key="1">
    <citation type="journal article" date="2019" name="Sci. Rep.">
        <title>Orb-weaving spider Araneus ventricosus genome elucidates the spidroin gene catalogue.</title>
        <authorList>
            <person name="Kono N."/>
            <person name="Nakamura H."/>
            <person name="Ohtoshi R."/>
            <person name="Moran D.A.P."/>
            <person name="Shinohara A."/>
            <person name="Yoshida Y."/>
            <person name="Fujiwara M."/>
            <person name="Mori M."/>
            <person name="Tomita M."/>
            <person name="Arakawa K."/>
        </authorList>
    </citation>
    <scope>NUCLEOTIDE SEQUENCE [LARGE SCALE GENOMIC DNA]</scope>
</reference>
<keyword evidence="2" id="KW-1185">Reference proteome</keyword>
<evidence type="ECO:0000313" key="2">
    <source>
        <dbReference type="Proteomes" id="UP000499080"/>
    </source>
</evidence>
<accession>A0A4Y2UAV5</accession>
<comment type="caution">
    <text evidence="1">The sequence shown here is derived from an EMBL/GenBank/DDBJ whole genome shotgun (WGS) entry which is preliminary data.</text>
</comment>
<name>A0A4Y2UAV5_ARAVE</name>
<evidence type="ECO:0000313" key="1">
    <source>
        <dbReference type="EMBL" id="GBO08700.1"/>
    </source>
</evidence>
<proteinExistence type="predicted"/>
<sequence length="77" mass="9079">MIDFGSVVCGSARPSYLKRLDYVHHQANADYCVPESFYHHYDSSHYRKMLMDIGFKVIHCMDEMKEDILSNEEFRGN</sequence>